<dbReference type="SUPFAM" id="SSF46689">
    <property type="entry name" value="Homeodomain-like"/>
    <property type="match status" value="1"/>
</dbReference>
<dbReference type="Pfam" id="PF13358">
    <property type="entry name" value="DDE_3"/>
    <property type="match status" value="1"/>
</dbReference>
<dbReference type="InterPro" id="IPR055247">
    <property type="entry name" value="InsJ-like_HTH"/>
</dbReference>
<dbReference type="InterPro" id="IPR036397">
    <property type="entry name" value="RNaseH_sf"/>
</dbReference>
<dbReference type="InterPro" id="IPR047655">
    <property type="entry name" value="Transpos_IS630-like"/>
</dbReference>
<gene>
    <name evidence="3" type="ORF">PQR00_31870</name>
</gene>
<dbReference type="NCBIfam" id="NF033545">
    <property type="entry name" value="transpos_IS630"/>
    <property type="match status" value="1"/>
</dbReference>
<evidence type="ECO:0000259" key="2">
    <source>
        <dbReference type="Pfam" id="PF13518"/>
    </source>
</evidence>
<dbReference type="Pfam" id="PF13518">
    <property type="entry name" value="HTH_28"/>
    <property type="match status" value="1"/>
</dbReference>
<sequence length="383" mass="42981">MYRVERGVVYAPAGGDGGQHEELMRMLLPVRKSQRHKSLTALAHEAGFSARQIATHLAISRGAVRTYLRAYKAGGCESLFAKASRSRIDDSEALQSAVFTLLHEPPSASDINRTTWKMDDLRRVLAERGHHAGKDAIRSIMRRAGYRWKSAKVILTSTDSKYQEKLDHIRSTLANLQPDERFFSIDEFGPFSVTMKPGRALTAPDVQPSVPQWQKSKGCLICTAALELSFNQVTHFYSGAKNTDEMIRMATALLEKYGDVHKLYLSWDAASWHLSKKLSAFIAELNESAQLRHQPILELAPLPASAQFLNVIESVFSGMARAIIHNSDYASTDAAKAAIDRYFSERNRYFAEHPKRAGKAIWRMERTTSEFSAANNCKDPAYR</sequence>
<dbReference type="EMBL" id="JAQQDH010000017">
    <property type="protein sequence ID" value="MFM0448204.1"/>
    <property type="molecule type" value="Genomic_DNA"/>
</dbReference>
<comment type="caution">
    <text evidence="3">The sequence shown here is derived from an EMBL/GenBank/DDBJ whole genome shotgun (WGS) entry which is preliminary data.</text>
</comment>
<feature type="domain" description="Tc1-like transposase DDE" evidence="1">
    <location>
        <begin position="184"/>
        <end position="332"/>
    </location>
</feature>
<evidence type="ECO:0000259" key="1">
    <source>
        <dbReference type="Pfam" id="PF13358"/>
    </source>
</evidence>
<dbReference type="Proteomes" id="UP001629288">
    <property type="component" value="Unassembled WGS sequence"/>
</dbReference>
<keyword evidence="4" id="KW-1185">Reference proteome</keyword>
<dbReference type="InterPro" id="IPR009057">
    <property type="entry name" value="Homeodomain-like_sf"/>
</dbReference>
<dbReference type="Gene3D" id="3.30.420.10">
    <property type="entry name" value="Ribonuclease H-like superfamily/Ribonuclease H"/>
    <property type="match status" value="1"/>
</dbReference>
<protein>
    <submittedName>
        <fullName evidence="3">IS630 family transposase</fullName>
    </submittedName>
</protein>
<proteinExistence type="predicted"/>
<name>A0ABW9CAA7_9BURK</name>
<evidence type="ECO:0000313" key="4">
    <source>
        <dbReference type="Proteomes" id="UP001629288"/>
    </source>
</evidence>
<organism evidence="3 4">
    <name type="scientific">Paraburkholderia strydomiana</name>
    <dbReference type="NCBI Taxonomy" id="1245417"/>
    <lineage>
        <taxon>Bacteria</taxon>
        <taxon>Pseudomonadati</taxon>
        <taxon>Pseudomonadota</taxon>
        <taxon>Betaproteobacteria</taxon>
        <taxon>Burkholderiales</taxon>
        <taxon>Burkholderiaceae</taxon>
        <taxon>Paraburkholderia</taxon>
    </lineage>
</organism>
<reference evidence="3 4" key="1">
    <citation type="journal article" date="2024" name="Chem. Sci.">
        <title>Discovery of megapolipeptins by genome mining of a Burkholderiales bacteria collection.</title>
        <authorList>
            <person name="Paulo B.S."/>
            <person name="Recchia M.J.J."/>
            <person name="Lee S."/>
            <person name="Fergusson C.H."/>
            <person name="Romanowski S.B."/>
            <person name="Hernandez A."/>
            <person name="Krull N."/>
            <person name="Liu D.Y."/>
            <person name="Cavanagh H."/>
            <person name="Bos A."/>
            <person name="Gray C.A."/>
            <person name="Murphy B.T."/>
            <person name="Linington R.G."/>
            <person name="Eustaquio A.S."/>
        </authorList>
    </citation>
    <scope>NUCLEOTIDE SEQUENCE [LARGE SCALE GENOMIC DNA]</scope>
    <source>
        <strain evidence="3 4">RL17-379-BIB-C</strain>
    </source>
</reference>
<dbReference type="InterPro" id="IPR038717">
    <property type="entry name" value="Tc1-like_DDE_dom"/>
</dbReference>
<evidence type="ECO:0000313" key="3">
    <source>
        <dbReference type="EMBL" id="MFM0448204.1"/>
    </source>
</evidence>
<dbReference type="RefSeq" id="WP_408131501.1">
    <property type="nucleotide sequence ID" value="NZ_JAQQDH010000017.1"/>
</dbReference>
<feature type="domain" description="Insertion element IS150 protein InsJ-like helix-turn-helix" evidence="2">
    <location>
        <begin position="46"/>
        <end position="85"/>
    </location>
</feature>
<accession>A0ABW9CAA7</accession>